<evidence type="ECO:0000313" key="2">
    <source>
        <dbReference type="EMBL" id="CAK0809921.1"/>
    </source>
</evidence>
<proteinExistence type="predicted"/>
<accession>A0ABN9QUE7</accession>
<name>A0ABN9QUE7_9DINO</name>
<evidence type="ECO:0000259" key="1">
    <source>
        <dbReference type="Pfam" id="PF00149"/>
    </source>
</evidence>
<dbReference type="InterPro" id="IPR004843">
    <property type="entry name" value="Calcineurin-like_PHP"/>
</dbReference>
<dbReference type="EMBL" id="CAUYUJ010004525">
    <property type="protein sequence ID" value="CAK0809921.1"/>
    <property type="molecule type" value="Genomic_DNA"/>
</dbReference>
<dbReference type="SUPFAM" id="SSF56300">
    <property type="entry name" value="Metallo-dependent phosphatases"/>
    <property type="match status" value="1"/>
</dbReference>
<dbReference type="PANTHER" id="PTHR16509:SF1">
    <property type="entry name" value="MANGANESE-DEPENDENT ADP-RIBOSE_CDP-ALCOHOL DIPHOSPHATASE"/>
    <property type="match status" value="1"/>
</dbReference>
<dbReference type="Gene3D" id="3.60.21.10">
    <property type="match status" value="1"/>
</dbReference>
<dbReference type="InterPro" id="IPR029052">
    <property type="entry name" value="Metallo-depent_PP-like"/>
</dbReference>
<dbReference type="Proteomes" id="UP001189429">
    <property type="component" value="Unassembled WGS sequence"/>
</dbReference>
<gene>
    <name evidence="2" type="ORF">PCOR1329_LOCUS15042</name>
</gene>
<organism evidence="2 3">
    <name type="scientific">Prorocentrum cordatum</name>
    <dbReference type="NCBI Taxonomy" id="2364126"/>
    <lineage>
        <taxon>Eukaryota</taxon>
        <taxon>Sar</taxon>
        <taxon>Alveolata</taxon>
        <taxon>Dinophyceae</taxon>
        <taxon>Prorocentrales</taxon>
        <taxon>Prorocentraceae</taxon>
        <taxon>Prorocentrum</taxon>
    </lineage>
</organism>
<reference evidence="2" key="1">
    <citation type="submission" date="2023-10" db="EMBL/GenBank/DDBJ databases">
        <authorList>
            <person name="Chen Y."/>
            <person name="Shah S."/>
            <person name="Dougan E. K."/>
            <person name="Thang M."/>
            <person name="Chan C."/>
        </authorList>
    </citation>
    <scope>NUCLEOTIDE SEQUENCE [LARGE SCALE GENOMIC DNA]</scope>
</reference>
<protein>
    <recommendedName>
        <fullName evidence="1">Calcineurin-like phosphoesterase domain-containing protein</fullName>
    </recommendedName>
</protein>
<sequence>MPEAPDAAAEPSAAEPLARASLAVDAQPVGETSAEEPPLRVGLIADVQHADLPDSRSGYGRARRYRDALGKARLAAADWADSGCTLAVNLGDTVDRRAGADAPAALRRVLDAFGAFGPLLHVLGNHDLSALPGEDLEKLALVPAGAPESVVGPGGRCCDVAAGPGWRLLLLDTYDVSVRRCPDAARALRRRLLCEARERGLPCAHLAEHEELNGAVGAAQLGWLQGRLEAARARGERAVVLAHAALRPEPTYYGDAVCWNWQEVSGLLDGFSGVVAAAITGHDHHGGLVDTEAGVRHCVLEAALEGPAGGPAHAVLELHSGSVRLVGSGSVRSWKWPS</sequence>
<dbReference type="Pfam" id="PF00149">
    <property type="entry name" value="Metallophos"/>
    <property type="match status" value="1"/>
</dbReference>
<evidence type="ECO:0000313" key="3">
    <source>
        <dbReference type="Proteomes" id="UP001189429"/>
    </source>
</evidence>
<keyword evidence="3" id="KW-1185">Reference proteome</keyword>
<feature type="domain" description="Calcineurin-like phosphoesterase" evidence="1">
    <location>
        <begin position="39"/>
        <end position="285"/>
    </location>
</feature>
<dbReference type="PANTHER" id="PTHR16509">
    <property type="match status" value="1"/>
</dbReference>
<comment type="caution">
    <text evidence="2">The sequence shown here is derived from an EMBL/GenBank/DDBJ whole genome shotgun (WGS) entry which is preliminary data.</text>
</comment>